<gene>
    <name evidence="1" type="ORF">SAMN05428983_0854</name>
</gene>
<protein>
    <submittedName>
        <fullName evidence="1">Uncharacterized protein</fullName>
    </submittedName>
</protein>
<sequence>MQSEIPDDVMQSANAVVVEMMKAPMLAMAPFIARAIMAEREAALSAAEPVATVAEMGAGGMRVLMPHPPGSADHLPIGTKFYVAPPAPSVAVKALEWKAHNEGFSHGRMHYGTGAFGHWYGVSRVKAGCWGCVHHIDGKAVHLPMTESLEEAKAAAQADYEARIRSALSAQVQDVAGWQLVPVRPTEEMLDAYWGQTGESEAMRSRVQARAKMYYHVMLAAAPAKQEERILHKHTNIRSGE</sequence>
<evidence type="ECO:0000313" key="1">
    <source>
        <dbReference type="EMBL" id="SDJ25731.1"/>
    </source>
</evidence>
<dbReference type="EMBL" id="FNEW01000001">
    <property type="protein sequence ID" value="SDJ25731.1"/>
    <property type="molecule type" value="Genomic_DNA"/>
</dbReference>
<accession>A0A7Z7FME0</accession>
<evidence type="ECO:0000313" key="2">
    <source>
        <dbReference type="Proteomes" id="UP000198917"/>
    </source>
</evidence>
<organism evidence="1 2">
    <name type="scientific">Agrobacterium fabrum</name>
    <dbReference type="NCBI Taxonomy" id="1176649"/>
    <lineage>
        <taxon>Bacteria</taxon>
        <taxon>Pseudomonadati</taxon>
        <taxon>Pseudomonadota</taxon>
        <taxon>Alphaproteobacteria</taxon>
        <taxon>Hyphomicrobiales</taxon>
        <taxon>Rhizobiaceae</taxon>
        <taxon>Rhizobium/Agrobacterium group</taxon>
        <taxon>Agrobacterium</taxon>
        <taxon>Agrobacterium tumefaciens complex</taxon>
    </lineage>
</organism>
<name>A0A7Z7FME0_9HYPH</name>
<dbReference type="Proteomes" id="UP000198917">
    <property type="component" value="Unassembled WGS sequence"/>
</dbReference>
<proteinExistence type="predicted"/>
<dbReference type="AlphaFoldDB" id="A0A7Z7FME0"/>
<reference evidence="1 2" key="1">
    <citation type="submission" date="2016-10" db="EMBL/GenBank/DDBJ databases">
        <authorList>
            <person name="Varghese N."/>
            <person name="Submissions S."/>
        </authorList>
    </citation>
    <scope>NUCLEOTIDE SEQUENCE [LARGE SCALE GENOMIC DNA]</scope>
    <source>
        <strain evidence="1 2">PDC82</strain>
    </source>
</reference>
<dbReference type="RefSeq" id="WP_092731824.1">
    <property type="nucleotide sequence ID" value="NZ_FNEW01000001.1"/>
</dbReference>
<comment type="caution">
    <text evidence="1">The sequence shown here is derived from an EMBL/GenBank/DDBJ whole genome shotgun (WGS) entry which is preliminary data.</text>
</comment>